<dbReference type="PANTHER" id="PTHR43031:SF6">
    <property type="entry name" value="THIOSULFATE SULFURTRANSFERASE GLPE"/>
    <property type="match status" value="1"/>
</dbReference>
<dbReference type="EMBL" id="LT629804">
    <property type="protein sequence ID" value="SDU81566.1"/>
    <property type="molecule type" value="Genomic_DNA"/>
</dbReference>
<dbReference type="SUPFAM" id="SSF52821">
    <property type="entry name" value="Rhodanese/Cell cycle control phosphatase"/>
    <property type="match status" value="1"/>
</dbReference>
<keyword evidence="2" id="KW-0808">Transferase</keyword>
<evidence type="ECO:0000313" key="2">
    <source>
        <dbReference type="EMBL" id="SDU81566.1"/>
    </source>
</evidence>
<sequence>MGFFDFIYPAGSSPQLTTAQAFQEQQDGARIIDIRDIIEWNKGHVLDSFHIPQAKLLRPGAGIDKDDRLILVCNTGTISLSVAHKLVQEGYDATSIHGGFDSWKRSGYPIRYR</sequence>
<dbReference type="AlphaFoldDB" id="A0A1H2LMF1"/>
<dbReference type="OrthoDB" id="9800872at2"/>
<dbReference type="PROSITE" id="PS50206">
    <property type="entry name" value="RHODANESE_3"/>
    <property type="match status" value="1"/>
</dbReference>
<evidence type="ECO:0000259" key="1">
    <source>
        <dbReference type="PROSITE" id="PS50206"/>
    </source>
</evidence>
<dbReference type="SMART" id="SM00450">
    <property type="entry name" value="RHOD"/>
    <property type="match status" value="1"/>
</dbReference>
<accession>A0A1H2LMF1</accession>
<dbReference type="Gene3D" id="3.40.250.10">
    <property type="entry name" value="Rhodanese-like domain"/>
    <property type="match status" value="1"/>
</dbReference>
<proteinExistence type="predicted"/>
<dbReference type="InterPro" id="IPR036873">
    <property type="entry name" value="Rhodanese-like_dom_sf"/>
</dbReference>
<name>A0A1H2LMF1_9ACTO</name>
<dbReference type="GeneID" id="65345279"/>
<dbReference type="STRING" id="131112.SAMN04489737_1553"/>
<dbReference type="Proteomes" id="UP000214355">
    <property type="component" value="Chromosome I"/>
</dbReference>
<evidence type="ECO:0000313" key="3">
    <source>
        <dbReference type="Proteomes" id="UP000214355"/>
    </source>
</evidence>
<feature type="domain" description="Rhodanese" evidence="1">
    <location>
        <begin position="25"/>
        <end position="112"/>
    </location>
</feature>
<gene>
    <name evidence="2" type="ORF">SAMN04489737_1553</name>
</gene>
<protein>
    <submittedName>
        <fullName evidence="2">Rhodanese-related sulfurtransferase</fullName>
    </submittedName>
</protein>
<keyword evidence="3" id="KW-1185">Reference proteome</keyword>
<dbReference type="PANTHER" id="PTHR43031">
    <property type="entry name" value="FAD-DEPENDENT OXIDOREDUCTASE"/>
    <property type="match status" value="1"/>
</dbReference>
<organism evidence="2 3">
    <name type="scientific">Arcanobacterium phocae</name>
    <dbReference type="NCBI Taxonomy" id="131112"/>
    <lineage>
        <taxon>Bacteria</taxon>
        <taxon>Bacillati</taxon>
        <taxon>Actinomycetota</taxon>
        <taxon>Actinomycetes</taxon>
        <taxon>Actinomycetales</taxon>
        <taxon>Actinomycetaceae</taxon>
        <taxon>Arcanobacterium</taxon>
    </lineage>
</organism>
<dbReference type="GO" id="GO:0016740">
    <property type="term" value="F:transferase activity"/>
    <property type="evidence" value="ECO:0007669"/>
    <property type="project" value="UniProtKB-KW"/>
</dbReference>
<dbReference type="Pfam" id="PF00581">
    <property type="entry name" value="Rhodanese"/>
    <property type="match status" value="1"/>
</dbReference>
<dbReference type="InterPro" id="IPR001763">
    <property type="entry name" value="Rhodanese-like_dom"/>
</dbReference>
<dbReference type="InterPro" id="IPR050229">
    <property type="entry name" value="GlpE_sulfurtransferase"/>
</dbReference>
<dbReference type="RefSeq" id="WP_091281860.1">
    <property type="nucleotide sequence ID" value="NZ_JABAPH010000001.1"/>
</dbReference>
<reference evidence="3" key="1">
    <citation type="submission" date="2016-10" db="EMBL/GenBank/DDBJ databases">
        <authorList>
            <person name="Varghese N."/>
            <person name="Submissions S."/>
        </authorList>
    </citation>
    <scope>NUCLEOTIDE SEQUENCE [LARGE SCALE GENOMIC DNA]</scope>
    <source>
        <strain evidence="3">DSM 10002</strain>
    </source>
</reference>
<dbReference type="CDD" id="cd00158">
    <property type="entry name" value="RHOD"/>
    <property type="match status" value="1"/>
</dbReference>